<dbReference type="EMBL" id="MTSA01000001">
    <property type="protein sequence ID" value="OUM09252.1"/>
    <property type="molecule type" value="Genomic_DNA"/>
</dbReference>
<dbReference type="OrthoDB" id="6981880at2"/>
<dbReference type="RefSeq" id="WP_084913761.1">
    <property type="nucleotide sequence ID" value="NZ_MTSA01000001.1"/>
</dbReference>
<accession>A0A244EXU6</accession>
<sequence>MRGIDIRLPFVTSKLSSTEHLTQRPGAAMLIPESDMGPTNDKGQSCEAVTYRKKTVFLQLANLTKHFSSSPKASLTAVWRLIEPKMKNFTSWAFVASDVYFFA</sequence>
<comment type="caution">
    <text evidence="1">The sequence shown here is derived from an EMBL/GenBank/DDBJ whole genome shotgun (WGS) entry which is preliminary data.</text>
</comment>
<name>A0A244EXU6_PSESX</name>
<evidence type="ECO:0000313" key="1">
    <source>
        <dbReference type="EMBL" id="OUM09252.1"/>
    </source>
</evidence>
<dbReference type="Proteomes" id="UP000195128">
    <property type="component" value="Unassembled WGS sequence"/>
</dbReference>
<dbReference type="AlphaFoldDB" id="A0A244EXU6"/>
<gene>
    <name evidence="1" type="ORF">BW686_00730</name>
</gene>
<protein>
    <submittedName>
        <fullName evidence="1">Uncharacterized protein</fullName>
    </submittedName>
</protein>
<reference evidence="1 2" key="1">
    <citation type="submission" date="2017-01" db="EMBL/GenBank/DDBJ databases">
        <authorList>
            <person name="Mah S.A."/>
            <person name="Swanson W.J."/>
            <person name="Moy G.W."/>
            <person name="Vacquier V.D."/>
        </authorList>
    </citation>
    <scope>NUCLEOTIDE SEQUENCE [LARGE SCALE GENOMIC DNA]</scope>
    <source>
        <strain evidence="1">PDD-32b-74</strain>
    </source>
</reference>
<evidence type="ECO:0000313" key="2">
    <source>
        <dbReference type="Proteomes" id="UP000195128"/>
    </source>
</evidence>
<organism evidence="1 2">
    <name type="scientific">Pseudomonas syringae</name>
    <dbReference type="NCBI Taxonomy" id="317"/>
    <lineage>
        <taxon>Bacteria</taxon>
        <taxon>Pseudomonadati</taxon>
        <taxon>Pseudomonadota</taxon>
        <taxon>Gammaproteobacteria</taxon>
        <taxon>Pseudomonadales</taxon>
        <taxon>Pseudomonadaceae</taxon>
        <taxon>Pseudomonas</taxon>
    </lineage>
</organism>
<proteinExistence type="predicted"/>